<dbReference type="Gene3D" id="1.10.150.50">
    <property type="entry name" value="Transcription Factor, Ets-1"/>
    <property type="match status" value="1"/>
</dbReference>
<dbReference type="GO" id="GO:0007018">
    <property type="term" value="P:microtubule-based movement"/>
    <property type="evidence" value="ECO:0007669"/>
    <property type="project" value="InterPro"/>
</dbReference>
<keyword evidence="6" id="KW-1185">Reference proteome</keyword>
<feature type="compositionally biased region" description="Basic and acidic residues" evidence="2">
    <location>
        <begin position="285"/>
        <end position="313"/>
    </location>
</feature>
<dbReference type="GO" id="GO:0005819">
    <property type="term" value="C:spindle"/>
    <property type="evidence" value="ECO:0007669"/>
    <property type="project" value="TreeGrafter"/>
</dbReference>
<dbReference type="EMBL" id="CAMXCT030003902">
    <property type="protein sequence ID" value="CAL4794157.1"/>
    <property type="molecule type" value="Genomic_DNA"/>
</dbReference>
<dbReference type="InterPro" id="IPR027640">
    <property type="entry name" value="Kinesin-like_fam"/>
</dbReference>
<dbReference type="GO" id="GO:0008017">
    <property type="term" value="F:microtubule binding"/>
    <property type="evidence" value="ECO:0007669"/>
    <property type="project" value="InterPro"/>
</dbReference>
<dbReference type="InterPro" id="IPR001752">
    <property type="entry name" value="Kinesin_motor_dom"/>
</dbReference>
<dbReference type="Proteomes" id="UP001152797">
    <property type="component" value="Unassembled WGS sequence"/>
</dbReference>
<accession>A0A9P1DAP2</accession>
<feature type="compositionally biased region" description="Polar residues" evidence="2">
    <location>
        <begin position="194"/>
        <end position="203"/>
    </location>
</feature>
<dbReference type="PROSITE" id="PS50067">
    <property type="entry name" value="KINESIN_MOTOR_2"/>
    <property type="match status" value="1"/>
</dbReference>
<dbReference type="InterPro" id="IPR013761">
    <property type="entry name" value="SAM/pointed_sf"/>
</dbReference>
<feature type="compositionally biased region" description="Low complexity" evidence="2">
    <location>
        <begin position="178"/>
        <end position="190"/>
    </location>
</feature>
<dbReference type="GO" id="GO:0005874">
    <property type="term" value="C:microtubule"/>
    <property type="evidence" value="ECO:0007669"/>
    <property type="project" value="TreeGrafter"/>
</dbReference>
<dbReference type="PANTHER" id="PTHR24115">
    <property type="entry name" value="KINESIN-RELATED"/>
    <property type="match status" value="1"/>
</dbReference>
<comment type="caution">
    <text evidence="4">The sequence shown here is derived from an EMBL/GenBank/DDBJ whole genome shotgun (WGS) entry which is preliminary data.</text>
</comment>
<dbReference type="Gene3D" id="3.40.850.10">
    <property type="entry name" value="Kinesin motor domain"/>
    <property type="match status" value="1"/>
</dbReference>
<feature type="compositionally biased region" description="Low complexity" evidence="2">
    <location>
        <begin position="1"/>
        <end position="26"/>
    </location>
</feature>
<evidence type="ECO:0000256" key="2">
    <source>
        <dbReference type="SAM" id="MobiDB-lite"/>
    </source>
</evidence>
<dbReference type="InterPro" id="IPR027417">
    <property type="entry name" value="P-loop_NTPase"/>
</dbReference>
<feature type="compositionally biased region" description="Basic and acidic residues" evidence="2">
    <location>
        <begin position="154"/>
        <end position="175"/>
    </location>
</feature>
<dbReference type="GO" id="GO:0005871">
    <property type="term" value="C:kinesin complex"/>
    <property type="evidence" value="ECO:0007669"/>
    <property type="project" value="TreeGrafter"/>
</dbReference>
<sequence>MGCGASSAKAACSPDATSTKTASKSAGSRAPNEPRDPELLQLLEAHGLVEQLPDLQALGVSKPAHLSDLLVEDLEEVGLSRVQIRQLQRAVAQDPTDRSSPSAVSPLRLRENGTSAVSPQELPQTPKEFAQHSGIVSERKGRDTTHTTPVRVTSKQEDVPRSAATDAHKDEHEAPLDGIRAGASSSGSGRFAQGYSQSASSSVGGLGGRHDVKPKGAPSKKPPLYKQTQKVEKVQRADANGASCLPPADQSSRDPGTAQRHLPVLACEGVRQEPPHRQASQADVGEAKGHLGGRETHDHEQIREQRADSEDSRASSVGFDVTLLPEVTLPQLKGPQVHEANKEEGTPLLMSRQDPFGAGPQPNVGRDAPAPSAQLPPAVRQRLEAREEARRAQRSRDVSSDREVSERVRSPPRREPRSTSERPSVTRVHTGPRAASLGAASRQMFNKNELRAAHRALFTDAIAKYQAKLEQTTADFVVRSPSALRSSRVVDVYVRKRPLFPHEETKRNDFDVVSVLPRSSHSSPTQVILHNCLFQADLRTPVIHHLRFAFDHVFDDEVSDEHVYENAAMSLVESAKTGHANTILMFGQTGSGKTHTIKAIERLAAHDLFISGHRLSLTLSVVELRGSHCFDLLLPNLPELRLRELREQQSAFIAEGAHELHPQTPEDLVAAFEAARQRRATSATEANDESSRSHAICSIRLFERSGGSPAGSLTLVDCAGTERRKDSANHSKERQQEGAEINASLHALKECIRFMSKRQRIPPHAFRASALTKLLATSLCSETRLSVICTIAPAASDTEHTLSTLRTGATLRIKGSDQRGESDVQKEVLQNILTKQRDLHPRQWSPQQVQTWLTELEDGNFADVSSSLPTEFTGQMLVRLSEGHCVQLCGSEGRGRLLFDLLHKAIRGSDQSR</sequence>
<dbReference type="SUPFAM" id="SSF52540">
    <property type="entry name" value="P-loop containing nucleoside triphosphate hydrolases"/>
    <property type="match status" value="1"/>
</dbReference>
<proteinExistence type="inferred from homology"/>
<evidence type="ECO:0000313" key="5">
    <source>
        <dbReference type="EMBL" id="CAL4794157.1"/>
    </source>
</evidence>
<feature type="compositionally biased region" description="Polar residues" evidence="2">
    <location>
        <begin position="112"/>
        <end position="123"/>
    </location>
</feature>
<dbReference type="SUPFAM" id="SSF47769">
    <property type="entry name" value="SAM/Pointed domain"/>
    <property type="match status" value="1"/>
</dbReference>
<feature type="region of interest" description="Disordered" evidence="2">
    <location>
        <begin position="349"/>
        <end position="441"/>
    </location>
</feature>
<keyword evidence="1" id="KW-0505">Motor protein</keyword>
<comment type="similarity">
    <text evidence="1">Belongs to the TRAFAC class myosin-kinesin ATPase superfamily. Kinesin family.</text>
</comment>
<dbReference type="GO" id="GO:0003777">
    <property type="term" value="F:microtubule motor activity"/>
    <property type="evidence" value="ECO:0007669"/>
    <property type="project" value="InterPro"/>
</dbReference>
<dbReference type="InterPro" id="IPR036961">
    <property type="entry name" value="Kinesin_motor_dom_sf"/>
</dbReference>
<feature type="compositionally biased region" description="Basic and acidic residues" evidence="2">
    <location>
        <begin position="381"/>
        <end position="420"/>
    </location>
</feature>
<evidence type="ECO:0000256" key="1">
    <source>
        <dbReference type="PROSITE-ProRule" id="PRU00283"/>
    </source>
</evidence>
<evidence type="ECO:0000259" key="3">
    <source>
        <dbReference type="PROSITE" id="PS50067"/>
    </source>
</evidence>
<dbReference type="AlphaFoldDB" id="A0A9P1DAP2"/>
<keyword evidence="1" id="KW-0547">Nucleotide-binding</keyword>
<dbReference type="SMART" id="SM00129">
    <property type="entry name" value="KISc"/>
    <property type="match status" value="1"/>
</dbReference>
<organism evidence="4">
    <name type="scientific">Cladocopium goreaui</name>
    <dbReference type="NCBI Taxonomy" id="2562237"/>
    <lineage>
        <taxon>Eukaryota</taxon>
        <taxon>Sar</taxon>
        <taxon>Alveolata</taxon>
        <taxon>Dinophyceae</taxon>
        <taxon>Suessiales</taxon>
        <taxon>Symbiodiniaceae</taxon>
        <taxon>Cladocopium</taxon>
    </lineage>
</organism>
<dbReference type="GO" id="GO:0016887">
    <property type="term" value="F:ATP hydrolysis activity"/>
    <property type="evidence" value="ECO:0007669"/>
    <property type="project" value="TreeGrafter"/>
</dbReference>
<dbReference type="PANTHER" id="PTHR24115:SF0">
    <property type="entry name" value="FI21273P1-RELATED"/>
    <property type="match status" value="1"/>
</dbReference>
<reference evidence="5 6" key="2">
    <citation type="submission" date="2024-05" db="EMBL/GenBank/DDBJ databases">
        <authorList>
            <person name="Chen Y."/>
            <person name="Shah S."/>
            <person name="Dougan E. K."/>
            <person name="Thang M."/>
            <person name="Chan C."/>
        </authorList>
    </citation>
    <scope>NUCLEOTIDE SEQUENCE [LARGE SCALE GENOMIC DNA]</scope>
</reference>
<evidence type="ECO:0000313" key="6">
    <source>
        <dbReference type="Proteomes" id="UP001152797"/>
    </source>
</evidence>
<feature type="region of interest" description="Disordered" evidence="2">
    <location>
        <begin position="88"/>
        <end position="319"/>
    </location>
</feature>
<dbReference type="PRINTS" id="PR00380">
    <property type="entry name" value="KINESINHEAVY"/>
</dbReference>
<dbReference type="GO" id="GO:0005524">
    <property type="term" value="F:ATP binding"/>
    <property type="evidence" value="ECO:0007669"/>
    <property type="project" value="UniProtKB-UniRule"/>
</dbReference>
<name>A0A9P1DAP2_9DINO</name>
<gene>
    <name evidence="4" type="ORF">C1SCF055_LOCUS32445</name>
</gene>
<dbReference type="OrthoDB" id="3176171at2759"/>
<dbReference type="EMBL" id="CAMXCT010003902">
    <property type="protein sequence ID" value="CAI4006845.1"/>
    <property type="molecule type" value="Genomic_DNA"/>
</dbReference>
<reference evidence="4" key="1">
    <citation type="submission" date="2022-10" db="EMBL/GenBank/DDBJ databases">
        <authorList>
            <person name="Chen Y."/>
            <person name="Dougan E. K."/>
            <person name="Chan C."/>
            <person name="Rhodes N."/>
            <person name="Thang M."/>
        </authorList>
    </citation>
    <scope>NUCLEOTIDE SEQUENCE</scope>
</reference>
<protein>
    <submittedName>
        <fullName evidence="5">Diatom spindle kinesin-1</fullName>
    </submittedName>
</protein>
<keyword evidence="1" id="KW-0067">ATP-binding</keyword>
<dbReference type="EMBL" id="CAMXCT020003902">
    <property type="protein sequence ID" value="CAL1160220.1"/>
    <property type="molecule type" value="Genomic_DNA"/>
</dbReference>
<feature type="domain" description="Kinesin motor" evidence="3">
    <location>
        <begin position="489"/>
        <end position="814"/>
    </location>
</feature>
<feature type="region of interest" description="Disordered" evidence="2">
    <location>
        <begin position="1"/>
        <end position="38"/>
    </location>
</feature>
<feature type="binding site" evidence="1">
    <location>
        <begin position="587"/>
        <end position="594"/>
    </location>
    <ligand>
        <name>ATP</name>
        <dbReference type="ChEBI" id="CHEBI:30616"/>
    </ligand>
</feature>
<evidence type="ECO:0000313" key="4">
    <source>
        <dbReference type="EMBL" id="CAI4006845.1"/>
    </source>
</evidence>
<dbReference type="Pfam" id="PF00225">
    <property type="entry name" value="Kinesin"/>
    <property type="match status" value="1"/>
</dbReference>